<evidence type="ECO:0000313" key="9">
    <source>
        <dbReference type="EMBL" id="GMN53200.1"/>
    </source>
</evidence>
<comment type="similarity">
    <text evidence="1 6">Belongs to the FHY3/FAR1 family.</text>
</comment>
<feature type="region of interest" description="Disordered" evidence="7">
    <location>
        <begin position="1"/>
        <end position="43"/>
    </location>
</feature>
<dbReference type="PANTHER" id="PTHR31669:SF282">
    <property type="entry name" value="PROTEIN FAR1-RELATED SEQUENCE"/>
    <property type="match status" value="1"/>
</dbReference>
<accession>A0AA88DCQ6</accession>
<protein>
    <recommendedName>
        <fullName evidence="6">Protein FAR1-RELATED SEQUENCE</fullName>
    </recommendedName>
</protein>
<evidence type="ECO:0000256" key="1">
    <source>
        <dbReference type="ARBA" id="ARBA00005889"/>
    </source>
</evidence>
<organism evidence="9 10">
    <name type="scientific">Ficus carica</name>
    <name type="common">Common fig</name>
    <dbReference type="NCBI Taxonomy" id="3494"/>
    <lineage>
        <taxon>Eukaryota</taxon>
        <taxon>Viridiplantae</taxon>
        <taxon>Streptophyta</taxon>
        <taxon>Embryophyta</taxon>
        <taxon>Tracheophyta</taxon>
        <taxon>Spermatophyta</taxon>
        <taxon>Magnoliopsida</taxon>
        <taxon>eudicotyledons</taxon>
        <taxon>Gunneridae</taxon>
        <taxon>Pentapetalae</taxon>
        <taxon>rosids</taxon>
        <taxon>fabids</taxon>
        <taxon>Rosales</taxon>
        <taxon>Moraceae</taxon>
        <taxon>Ficeae</taxon>
        <taxon>Ficus</taxon>
    </lineage>
</organism>
<dbReference type="EMBL" id="BTGU01000045">
    <property type="protein sequence ID" value="GMN53200.1"/>
    <property type="molecule type" value="Genomic_DNA"/>
</dbReference>
<dbReference type="SMART" id="SM00575">
    <property type="entry name" value="ZnF_PMZ"/>
    <property type="match status" value="1"/>
</dbReference>
<feature type="domain" description="SWIM-type" evidence="8">
    <location>
        <begin position="314"/>
        <end position="350"/>
    </location>
</feature>
<dbReference type="InterPro" id="IPR007527">
    <property type="entry name" value="Znf_SWIM"/>
</dbReference>
<dbReference type="InterPro" id="IPR006564">
    <property type="entry name" value="Znf_PMZ"/>
</dbReference>
<dbReference type="GO" id="GO:0006355">
    <property type="term" value="P:regulation of DNA-templated transcription"/>
    <property type="evidence" value="ECO:0007669"/>
    <property type="project" value="UniProtKB-UniRule"/>
</dbReference>
<dbReference type="Pfam" id="PF03101">
    <property type="entry name" value="FAR1"/>
    <property type="match status" value="1"/>
</dbReference>
<keyword evidence="4 6" id="KW-0862">Zinc</keyword>
<keyword evidence="3 5" id="KW-0863">Zinc-finger</keyword>
<keyword evidence="6" id="KW-0539">Nucleus</keyword>
<feature type="region of interest" description="Disordered" evidence="7">
    <location>
        <begin position="474"/>
        <end position="501"/>
    </location>
</feature>
<evidence type="ECO:0000313" key="10">
    <source>
        <dbReference type="Proteomes" id="UP001187192"/>
    </source>
</evidence>
<feature type="compositionally biased region" description="Polar residues" evidence="7">
    <location>
        <begin position="7"/>
        <end position="18"/>
    </location>
</feature>
<evidence type="ECO:0000259" key="8">
    <source>
        <dbReference type="PROSITE" id="PS50966"/>
    </source>
</evidence>
<dbReference type="Pfam" id="PF04434">
    <property type="entry name" value="SWIM"/>
    <property type="match status" value="1"/>
</dbReference>
<keyword evidence="10" id="KW-1185">Reference proteome</keyword>
<dbReference type="InterPro" id="IPR004330">
    <property type="entry name" value="FAR1_DNA_bnd_dom"/>
</dbReference>
<dbReference type="InterPro" id="IPR031052">
    <property type="entry name" value="FHY3/FAR1"/>
</dbReference>
<comment type="caution">
    <text evidence="9">The sequence shown here is derived from an EMBL/GenBank/DDBJ whole genome shotgun (WGS) entry which is preliminary data.</text>
</comment>
<dbReference type="GO" id="GO:0005634">
    <property type="term" value="C:nucleus"/>
    <property type="evidence" value="ECO:0007669"/>
    <property type="project" value="UniProtKB-SubCell"/>
</dbReference>
<dbReference type="PROSITE" id="PS50966">
    <property type="entry name" value="ZF_SWIM"/>
    <property type="match status" value="1"/>
</dbReference>
<comment type="function">
    <text evidence="6">Putative transcription activator involved in regulating light control of development.</text>
</comment>
<dbReference type="Proteomes" id="UP001187192">
    <property type="component" value="Unassembled WGS sequence"/>
</dbReference>
<proteinExistence type="inferred from homology"/>
<dbReference type="GO" id="GO:0008270">
    <property type="term" value="F:zinc ion binding"/>
    <property type="evidence" value="ECO:0007669"/>
    <property type="project" value="UniProtKB-UniRule"/>
</dbReference>
<sequence length="501" mass="57582">MKEWDNSIGNPSVVQSLASECDKDEISSTESDEDEIQSDLPANEKRHPEIGMEFSSEEEAYKFYKTYAEEVGFSVRKGKVTRLTDGTIRKRKFLCSRQGFKLKKISNKTTKYERKETRTGCNAYVQFTIEDGKWIISNFIHDHNHEFDKPRQQHVTGSFEDNIKHEFEAQWDLLLTQYNLRENSWLTTLHSLWEKWSHLFNKKIFSAGIELLFHSANINVTEILSLPDFVQQYIKEAKQRRLEELREDLCCSKMLPVRSRKGMEKHAEDIYTSTMFKKFQDELLDSLSLAIEEVTCSGNISTFKLTEEGQKKEDIVTFDCSSSTVTCSCGKFQTIGILCGHCIKVLNAKNIFHIPSQYILKRWTKSAKEGEGVDHIEHSEKDQTARKSQRQSSSYSRNVMHKTLQIINKSLGIEESRKMVEGSLDLALKRANEILKEKRMEQSVSSTGLEVEVNSEACCGIDSAVIIRNRKMTSNSSCVNREQGSKNKMKSSKRQGSTKTM</sequence>
<name>A0AA88DCQ6_FICCA</name>
<dbReference type="PANTHER" id="PTHR31669">
    <property type="entry name" value="PROTEIN FAR1-RELATED SEQUENCE 10-RELATED"/>
    <property type="match status" value="1"/>
</dbReference>
<comment type="subcellular location">
    <subcellularLocation>
        <location evidence="6">Nucleus</location>
    </subcellularLocation>
</comment>
<reference evidence="9" key="1">
    <citation type="submission" date="2023-07" db="EMBL/GenBank/DDBJ databases">
        <title>draft genome sequence of fig (Ficus carica).</title>
        <authorList>
            <person name="Takahashi T."/>
            <person name="Nishimura K."/>
        </authorList>
    </citation>
    <scope>NUCLEOTIDE SEQUENCE</scope>
</reference>
<evidence type="ECO:0000256" key="7">
    <source>
        <dbReference type="SAM" id="MobiDB-lite"/>
    </source>
</evidence>
<feature type="compositionally biased region" description="Basic and acidic residues" evidence="7">
    <location>
        <begin position="371"/>
        <end position="385"/>
    </location>
</feature>
<evidence type="ECO:0000256" key="6">
    <source>
        <dbReference type="RuleBase" id="RU367018"/>
    </source>
</evidence>
<dbReference type="AlphaFoldDB" id="A0AA88DCQ6"/>
<evidence type="ECO:0000256" key="2">
    <source>
        <dbReference type="ARBA" id="ARBA00022723"/>
    </source>
</evidence>
<keyword evidence="2 6" id="KW-0479">Metal-binding</keyword>
<gene>
    <name evidence="9" type="ORF">TIFTF001_022336</name>
</gene>
<feature type="region of interest" description="Disordered" evidence="7">
    <location>
        <begin position="371"/>
        <end position="396"/>
    </location>
</feature>
<evidence type="ECO:0000256" key="3">
    <source>
        <dbReference type="ARBA" id="ARBA00022771"/>
    </source>
</evidence>
<evidence type="ECO:0000256" key="4">
    <source>
        <dbReference type="ARBA" id="ARBA00022833"/>
    </source>
</evidence>
<evidence type="ECO:0000256" key="5">
    <source>
        <dbReference type="PROSITE-ProRule" id="PRU00325"/>
    </source>
</evidence>